<dbReference type="AlphaFoldDB" id="A9T6M6"/>
<reference evidence="1 3" key="1">
    <citation type="journal article" date="2008" name="Science">
        <title>The Physcomitrella genome reveals evolutionary insights into the conquest of land by plants.</title>
        <authorList>
            <person name="Rensing S."/>
            <person name="Lang D."/>
            <person name="Zimmer A."/>
            <person name="Terry A."/>
            <person name="Salamov A."/>
            <person name="Shapiro H."/>
            <person name="Nishiyama T."/>
            <person name="Perroud P.-F."/>
            <person name="Lindquist E."/>
            <person name="Kamisugi Y."/>
            <person name="Tanahashi T."/>
            <person name="Sakakibara K."/>
            <person name="Fujita T."/>
            <person name="Oishi K."/>
            <person name="Shin-I T."/>
            <person name="Kuroki Y."/>
            <person name="Toyoda A."/>
            <person name="Suzuki Y."/>
            <person name="Hashimoto A."/>
            <person name="Yamaguchi K."/>
            <person name="Sugano A."/>
            <person name="Kohara Y."/>
            <person name="Fujiyama A."/>
            <person name="Anterola A."/>
            <person name="Aoki S."/>
            <person name="Ashton N."/>
            <person name="Barbazuk W.B."/>
            <person name="Barker E."/>
            <person name="Bennetzen J."/>
            <person name="Bezanilla M."/>
            <person name="Blankenship R."/>
            <person name="Cho S.H."/>
            <person name="Dutcher S."/>
            <person name="Estelle M."/>
            <person name="Fawcett J.A."/>
            <person name="Gundlach H."/>
            <person name="Hanada K."/>
            <person name="Heyl A."/>
            <person name="Hicks K.A."/>
            <person name="Hugh J."/>
            <person name="Lohr M."/>
            <person name="Mayer K."/>
            <person name="Melkozernov A."/>
            <person name="Murata T."/>
            <person name="Nelson D."/>
            <person name="Pils B."/>
            <person name="Prigge M."/>
            <person name="Reiss B."/>
            <person name="Renner T."/>
            <person name="Rombauts S."/>
            <person name="Rushton P."/>
            <person name="Sanderfoot A."/>
            <person name="Schween G."/>
            <person name="Shiu S.-H."/>
            <person name="Stueber K."/>
            <person name="Theodoulou F.L."/>
            <person name="Tu H."/>
            <person name="Van de Peer Y."/>
            <person name="Verrier P.J."/>
            <person name="Waters E."/>
            <person name="Wood A."/>
            <person name="Yang L."/>
            <person name="Cove D."/>
            <person name="Cuming A."/>
            <person name="Hasebe M."/>
            <person name="Lucas S."/>
            <person name="Mishler D.B."/>
            <person name="Reski R."/>
            <person name="Grigoriev I."/>
            <person name="Quatrano R.S."/>
            <person name="Boore J.L."/>
        </authorList>
    </citation>
    <scope>NUCLEOTIDE SEQUENCE [LARGE SCALE GENOMIC DNA]</scope>
    <source>
        <strain evidence="2 3">cv. Gransden 2004</strain>
    </source>
</reference>
<accession>A9T6M6</accession>
<dbReference type="HOGENOM" id="CLU_1838517_0_0_1"/>
<keyword evidence="3" id="KW-1185">Reference proteome</keyword>
<sequence length="140" mass="15688">MCSKQIDDTMWAPDCISTEGESNNTTIGVSNHTYENDTTNSFMQQHYSGFTACIERCTVASETRQANMALDPSPLAEFIIHHSAPQCRRCISSTNASFRKKSAASSHQRRECRTALRTQTFRHHLPPPCTRLKHSVPTAT</sequence>
<dbReference type="InParanoid" id="A9T6M6"/>
<protein>
    <submittedName>
        <fullName evidence="1 2">Uncharacterized protein</fullName>
    </submittedName>
</protein>
<name>A9T6M6_PHYPA</name>
<dbReference type="EMBL" id="ABEU02000019">
    <property type="protein sequence ID" value="PNR34154.1"/>
    <property type="molecule type" value="Genomic_DNA"/>
</dbReference>
<dbReference type="Proteomes" id="UP000006727">
    <property type="component" value="Chromosome 19"/>
</dbReference>
<dbReference type="Gramene" id="Pp3c19_10420V3.2">
    <property type="protein sequence ID" value="PAC:32940032.CDS.1"/>
    <property type="gene ID" value="Pp3c19_10420"/>
</dbReference>
<dbReference type="EnsemblPlants" id="Pp3c19_10420V3.1">
    <property type="protein sequence ID" value="PAC:32940031.CDS.1"/>
    <property type="gene ID" value="Pp3c19_10420"/>
</dbReference>
<reference evidence="1 3" key="2">
    <citation type="journal article" date="2018" name="Plant J.">
        <title>The Physcomitrella patens chromosome-scale assembly reveals moss genome structure and evolution.</title>
        <authorList>
            <person name="Lang D."/>
            <person name="Ullrich K.K."/>
            <person name="Murat F."/>
            <person name="Fuchs J."/>
            <person name="Jenkins J."/>
            <person name="Haas F.B."/>
            <person name="Piednoel M."/>
            <person name="Gundlach H."/>
            <person name="Van Bel M."/>
            <person name="Meyberg R."/>
            <person name="Vives C."/>
            <person name="Morata J."/>
            <person name="Symeonidi A."/>
            <person name="Hiss M."/>
            <person name="Muchero W."/>
            <person name="Kamisugi Y."/>
            <person name="Saleh O."/>
            <person name="Blanc G."/>
            <person name="Decker E.L."/>
            <person name="van Gessel N."/>
            <person name="Grimwood J."/>
            <person name="Hayes R.D."/>
            <person name="Graham S.W."/>
            <person name="Gunter L.E."/>
            <person name="McDaniel S.F."/>
            <person name="Hoernstein S.N.W."/>
            <person name="Larsson A."/>
            <person name="Li F.W."/>
            <person name="Perroud P.F."/>
            <person name="Phillips J."/>
            <person name="Ranjan P."/>
            <person name="Rokshar D.S."/>
            <person name="Rothfels C.J."/>
            <person name="Schneider L."/>
            <person name="Shu S."/>
            <person name="Stevenson D.W."/>
            <person name="Thummler F."/>
            <person name="Tillich M."/>
            <person name="Villarreal Aguilar J.C."/>
            <person name="Widiez T."/>
            <person name="Wong G.K."/>
            <person name="Wymore A."/>
            <person name="Zhang Y."/>
            <person name="Zimmer A.D."/>
            <person name="Quatrano R.S."/>
            <person name="Mayer K.F.X."/>
            <person name="Goodstein D."/>
            <person name="Casacuberta J.M."/>
            <person name="Vandepoele K."/>
            <person name="Reski R."/>
            <person name="Cuming A.C."/>
            <person name="Tuskan G.A."/>
            <person name="Maumus F."/>
            <person name="Salse J."/>
            <person name="Schmutz J."/>
            <person name="Rensing S.A."/>
        </authorList>
    </citation>
    <scope>NUCLEOTIDE SEQUENCE [LARGE SCALE GENOMIC DNA]</scope>
    <source>
        <strain evidence="2 3">cv. Gransden 2004</strain>
    </source>
</reference>
<organism evidence="1">
    <name type="scientific">Physcomitrium patens</name>
    <name type="common">Spreading-leaved earth moss</name>
    <name type="synonym">Physcomitrella patens</name>
    <dbReference type="NCBI Taxonomy" id="3218"/>
    <lineage>
        <taxon>Eukaryota</taxon>
        <taxon>Viridiplantae</taxon>
        <taxon>Streptophyta</taxon>
        <taxon>Embryophyta</taxon>
        <taxon>Bryophyta</taxon>
        <taxon>Bryophytina</taxon>
        <taxon>Bryopsida</taxon>
        <taxon>Funariidae</taxon>
        <taxon>Funariales</taxon>
        <taxon>Funariaceae</taxon>
        <taxon>Physcomitrium</taxon>
    </lineage>
</organism>
<dbReference type="Gramene" id="Pp3c19_10420V3.1">
    <property type="protein sequence ID" value="PAC:32940031.CDS.1"/>
    <property type="gene ID" value="Pp3c19_10420"/>
</dbReference>
<evidence type="ECO:0000313" key="2">
    <source>
        <dbReference type="EnsemblPlants" id="PAC:32940031.CDS.1"/>
    </source>
</evidence>
<gene>
    <name evidence="1" type="ORF">PHYPA_023971</name>
</gene>
<reference evidence="2" key="3">
    <citation type="submission" date="2020-12" db="UniProtKB">
        <authorList>
            <consortium name="EnsemblPlants"/>
        </authorList>
    </citation>
    <scope>IDENTIFICATION</scope>
</reference>
<evidence type="ECO:0000313" key="3">
    <source>
        <dbReference type="Proteomes" id="UP000006727"/>
    </source>
</evidence>
<evidence type="ECO:0000313" key="1">
    <source>
        <dbReference type="EMBL" id="PNR34154.1"/>
    </source>
</evidence>
<dbReference type="EnsemblPlants" id="Pp3c19_10420V3.2">
    <property type="protein sequence ID" value="PAC:32940032.CDS.1"/>
    <property type="gene ID" value="Pp3c19_10420"/>
</dbReference>
<proteinExistence type="predicted"/>
<dbReference type="PaxDb" id="3218-PP1S174_39V6.1"/>